<dbReference type="InterPro" id="IPR033121">
    <property type="entry name" value="PEPTIDASE_A1"/>
</dbReference>
<dbReference type="STRING" id="1684307.A0A316U6W7"/>
<feature type="region of interest" description="Disordered" evidence="3">
    <location>
        <begin position="113"/>
        <end position="135"/>
    </location>
</feature>
<gene>
    <name evidence="6" type="ORF">BCV69DRAFT_179065</name>
</gene>
<dbReference type="RefSeq" id="XP_025348092.1">
    <property type="nucleotide sequence ID" value="XM_025489554.1"/>
</dbReference>
<feature type="active site" evidence="2">
    <location>
        <position position="169"/>
    </location>
</feature>
<feature type="chain" id="PRO_5016294068" evidence="4">
    <location>
        <begin position="27"/>
        <end position="457"/>
    </location>
</feature>
<dbReference type="GO" id="GO:0004190">
    <property type="term" value="F:aspartic-type endopeptidase activity"/>
    <property type="evidence" value="ECO:0007669"/>
    <property type="project" value="InterPro"/>
</dbReference>
<dbReference type="GeneID" id="37011288"/>
<dbReference type="PRINTS" id="PR00792">
    <property type="entry name" value="PEPSIN"/>
</dbReference>
<evidence type="ECO:0000313" key="6">
    <source>
        <dbReference type="EMBL" id="PWN20932.1"/>
    </source>
</evidence>
<reference evidence="6 7" key="1">
    <citation type="journal article" date="2018" name="Mol. Biol. Evol.">
        <title>Broad Genomic Sampling Reveals a Smut Pathogenic Ancestry of the Fungal Clade Ustilaginomycotina.</title>
        <authorList>
            <person name="Kijpornyongpan T."/>
            <person name="Mondo S.J."/>
            <person name="Barry K."/>
            <person name="Sandor L."/>
            <person name="Lee J."/>
            <person name="Lipzen A."/>
            <person name="Pangilinan J."/>
            <person name="LaButti K."/>
            <person name="Hainaut M."/>
            <person name="Henrissat B."/>
            <person name="Grigoriev I.V."/>
            <person name="Spatafora J.W."/>
            <person name="Aime M.C."/>
        </authorList>
    </citation>
    <scope>NUCLEOTIDE SEQUENCE [LARGE SCALE GENOMIC DNA]</scope>
    <source>
        <strain evidence="6 7">MCA 4718</strain>
    </source>
</reference>
<dbReference type="CDD" id="cd05471">
    <property type="entry name" value="pepsin_like"/>
    <property type="match status" value="1"/>
</dbReference>
<keyword evidence="4" id="KW-0732">Signal</keyword>
<dbReference type="OrthoDB" id="15189at2759"/>
<dbReference type="GO" id="GO:0006508">
    <property type="term" value="P:proteolysis"/>
    <property type="evidence" value="ECO:0007669"/>
    <property type="project" value="UniProtKB-KW"/>
</dbReference>
<keyword evidence="6" id="KW-0378">Hydrolase</keyword>
<evidence type="ECO:0000256" key="4">
    <source>
        <dbReference type="SAM" id="SignalP"/>
    </source>
</evidence>
<dbReference type="Gene3D" id="2.40.70.10">
    <property type="entry name" value="Acid Proteases"/>
    <property type="match status" value="2"/>
</dbReference>
<feature type="compositionally biased region" description="Basic and acidic residues" evidence="3">
    <location>
        <begin position="123"/>
        <end position="134"/>
    </location>
</feature>
<feature type="active site" evidence="2">
    <location>
        <position position="345"/>
    </location>
</feature>
<evidence type="ECO:0000256" key="1">
    <source>
        <dbReference type="ARBA" id="ARBA00007447"/>
    </source>
</evidence>
<proteinExistence type="inferred from homology"/>
<dbReference type="Proteomes" id="UP000245942">
    <property type="component" value="Unassembled WGS sequence"/>
</dbReference>
<feature type="signal peptide" evidence="4">
    <location>
        <begin position="1"/>
        <end position="26"/>
    </location>
</feature>
<keyword evidence="7" id="KW-1185">Reference proteome</keyword>
<dbReference type="AlphaFoldDB" id="A0A316U6W7"/>
<accession>A0A316U6W7</accession>
<comment type="similarity">
    <text evidence="1">Belongs to the peptidase A1 family.</text>
</comment>
<dbReference type="PANTHER" id="PTHR47966:SF51">
    <property type="entry name" value="BETA-SITE APP-CLEAVING ENZYME, ISOFORM A-RELATED"/>
    <property type="match status" value="1"/>
</dbReference>
<sequence>MLSNVSSSPFRSLLLFLVVSIQLTLAASVAQGEPTAIEERADNGFSLSLKRNNLWDRSDRTPLENLEAQTKHMKSKYRQNFLAYHNNTGHCSPQMNSSISIASLEARAFEEDVERSMHRRSSDKHGRSRLDARAGSKATVDLKATSGYVLWQGSLSVGTPAQSIKVTFDTGSADFVTNLGQYSAKKSSTSKNTGNKFSVYYADGTGETGYVYNETVTVGKSVAKKQAVGIPTWSSFDSSEPGLVGMAFESISQMKRRPLVQNLFAQGAIPKAMFGVALSRDSGEAEMQLGGYHRAMIASGSSLKWNSVDNSGGFWVLDDVDVKMSRTLSGKTSTGSVTGRSAIMDTGTTLIYGPTADVKALYEGANVTTVTHGSSVYGYYSKTPNVTFSVGGVDYAIKDAAVSYTTASNGFKYGSIIGTDDLGLADGQWLIGDPWFSSVYSVFDITNTQMGLAAASY</sequence>
<keyword evidence="6" id="KW-0645">Protease</keyword>
<dbReference type="InterPro" id="IPR001461">
    <property type="entry name" value="Aspartic_peptidase_A1"/>
</dbReference>
<protein>
    <submittedName>
        <fullName evidence="6">Acid protease</fullName>
    </submittedName>
</protein>
<evidence type="ECO:0000259" key="5">
    <source>
        <dbReference type="PROSITE" id="PS51767"/>
    </source>
</evidence>
<feature type="domain" description="Peptidase A1" evidence="5">
    <location>
        <begin position="151"/>
        <end position="453"/>
    </location>
</feature>
<evidence type="ECO:0000313" key="7">
    <source>
        <dbReference type="Proteomes" id="UP000245942"/>
    </source>
</evidence>
<dbReference type="PANTHER" id="PTHR47966">
    <property type="entry name" value="BETA-SITE APP-CLEAVING ENZYME, ISOFORM A-RELATED"/>
    <property type="match status" value="1"/>
</dbReference>
<dbReference type="EMBL" id="KZ819326">
    <property type="protein sequence ID" value="PWN20932.1"/>
    <property type="molecule type" value="Genomic_DNA"/>
</dbReference>
<name>A0A316U6W7_9BASI</name>
<dbReference type="Pfam" id="PF00026">
    <property type="entry name" value="Asp"/>
    <property type="match status" value="1"/>
</dbReference>
<evidence type="ECO:0000256" key="2">
    <source>
        <dbReference type="PIRSR" id="PIRSR601461-1"/>
    </source>
</evidence>
<dbReference type="InterPro" id="IPR034164">
    <property type="entry name" value="Pepsin-like_dom"/>
</dbReference>
<dbReference type="InterPro" id="IPR021109">
    <property type="entry name" value="Peptidase_aspartic_dom_sf"/>
</dbReference>
<dbReference type="SUPFAM" id="SSF50630">
    <property type="entry name" value="Acid proteases"/>
    <property type="match status" value="1"/>
</dbReference>
<dbReference type="PROSITE" id="PS51767">
    <property type="entry name" value="PEPTIDASE_A1"/>
    <property type="match status" value="1"/>
</dbReference>
<evidence type="ECO:0000256" key="3">
    <source>
        <dbReference type="SAM" id="MobiDB-lite"/>
    </source>
</evidence>
<organism evidence="6 7">
    <name type="scientific">Pseudomicrostroma glucosiphilum</name>
    <dbReference type="NCBI Taxonomy" id="1684307"/>
    <lineage>
        <taxon>Eukaryota</taxon>
        <taxon>Fungi</taxon>
        <taxon>Dikarya</taxon>
        <taxon>Basidiomycota</taxon>
        <taxon>Ustilaginomycotina</taxon>
        <taxon>Exobasidiomycetes</taxon>
        <taxon>Microstromatales</taxon>
        <taxon>Microstromatales incertae sedis</taxon>
        <taxon>Pseudomicrostroma</taxon>
    </lineage>
</organism>